<comment type="caution">
    <text evidence="1">The sequence shown here is derived from an EMBL/GenBank/DDBJ whole genome shotgun (WGS) entry which is preliminary data.</text>
</comment>
<keyword evidence="1" id="KW-0067">ATP-binding</keyword>
<dbReference type="Proteomes" id="UP000783390">
    <property type="component" value="Unassembled WGS sequence"/>
</dbReference>
<accession>A0ABS4F2S0</accession>
<dbReference type="SUPFAM" id="SSF52540">
    <property type="entry name" value="P-loop containing nucleoside triphosphate hydrolases"/>
    <property type="match status" value="1"/>
</dbReference>
<gene>
    <name evidence="1" type="ORF">J2Z53_002150</name>
</gene>
<organism evidence="1 2">
    <name type="scientific">Clostridium moniliforme</name>
    <dbReference type="NCBI Taxonomy" id="39489"/>
    <lineage>
        <taxon>Bacteria</taxon>
        <taxon>Bacillati</taxon>
        <taxon>Bacillota</taxon>
        <taxon>Clostridia</taxon>
        <taxon>Eubacteriales</taxon>
        <taxon>Clostridiaceae</taxon>
        <taxon>Clostridium</taxon>
    </lineage>
</organism>
<dbReference type="InterPro" id="IPR027417">
    <property type="entry name" value="P-loop_NTPase"/>
</dbReference>
<evidence type="ECO:0000313" key="1">
    <source>
        <dbReference type="EMBL" id="MBP1890550.1"/>
    </source>
</evidence>
<reference evidence="1 2" key="1">
    <citation type="submission" date="2021-03" db="EMBL/GenBank/DDBJ databases">
        <title>Genomic Encyclopedia of Type Strains, Phase IV (KMG-IV): sequencing the most valuable type-strain genomes for metagenomic binning, comparative biology and taxonomic classification.</title>
        <authorList>
            <person name="Goeker M."/>
        </authorList>
    </citation>
    <scope>NUCLEOTIDE SEQUENCE [LARGE SCALE GENOMIC DNA]</scope>
    <source>
        <strain evidence="1 2">DSM 3984</strain>
    </source>
</reference>
<keyword evidence="1" id="KW-0547">Nucleotide-binding</keyword>
<evidence type="ECO:0000313" key="2">
    <source>
        <dbReference type="Proteomes" id="UP000783390"/>
    </source>
</evidence>
<name>A0ABS4F2S0_9CLOT</name>
<keyword evidence="1" id="KW-0347">Helicase</keyword>
<proteinExistence type="predicted"/>
<protein>
    <submittedName>
        <fullName evidence="1">Late competence protein required for DNA uptake (Superfamily II DNA/RNA helicase)</fullName>
    </submittedName>
</protein>
<keyword evidence="1" id="KW-0378">Hydrolase</keyword>
<keyword evidence="2" id="KW-1185">Reference proteome</keyword>
<dbReference type="RefSeq" id="WP_209797463.1">
    <property type="nucleotide sequence ID" value="NZ_JAGGJZ010000007.1"/>
</dbReference>
<dbReference type="EMBL" id="JAGGJZ010000007">
    <property type="protein sequence ID" value="MBP1890550.1"/>
    <property type="molecule type" value="Genomic_DNA"/>
</dbReference>
<sequence length="327" mass="38946">MDNSINKELIYLKKKISNFFYCKDELLTVLGRPLDSNEIFYDILEEVFSDESKKVLYIWGDESIDKGIISHINKEIYYGYTREDNLNKNLIFMNFKYLYNINKNYDLIIVDDISFYSKLSKDDFEALFYKLRNFSKKIIFYSSINIDNCNNVISTLSIGNRSMLVEPRLIMTRINLNSDIPYVLYEYIKWFKNNKKNVITYVPNKEDINKVYDYYDNKINLKEVRLIRGSNKKLNKNVFNFREKSIFLITNNIEEVLKTPNIHGIIVLSADNKNIDYKKIIFMCSKVCKNLNEFSEVILVCNEETENIEIARNVTRSFNKILWEESY</sequence>
<dbReference type="GO" id="GO:0004386">
    <property type="term" value="F:helicase activity"/>
    <property type="evidence" value="ECO:0007669"/>
    <property type="project" value="UniProtKB-KW"/>
</dbReference>